<dbReference type="EMBL" id="JBHZOL010000093">
    <property type="protein sequence ID" value="MFE4107824.1"/>
    <property type="molecule type" value="Genomic_DNA"/>
</dbReference>
<dbReference type="Pfam" id="PF00425">
    <property type="entry name" value="Chorismate_bind"/>
    <property type="match status" value="1"/>
</dbReference>
<proteinExistence type="inferred from homology"/>
<evidence type="ECO:0000256" key="4">
    <source>
        <dbReference type="ARBA" id="ARBA00023235"/>
    </source>
</evidence>
<dbReference type="SUPFAM" id="SSF56322">
    <property type="entry name" value="ADC synthase"/>
    <property type="match status" value="1"/>
</dbReference>
<evidence type="ECO:0000256" key="5">
    <source>
        <dbReference type="ARBA" id="ARBA00041564"/>
    </source>
</evidence>
<reference evidence="7 8" key="1">
    <citation type="submission" date="2024-10" db="EMBL/GenBank/DDBJ databases">
        <authorList>
            <person name="Ratan Roy A."/>
            <person name="Morales Sandoval P.H."/>
            <person name="De Los Santos Villalobos S."/>
            <person name="Chakraborty S."/>
            <person name="Mukherjee J."/>
        </authorList>
    </citation>
    <scope>NUCLEOTIDE SEQUENCE [LARGE SCALE GENOMIC DNA]</scope>
    <source>
        <strain evidence="7 8">S1</strain>
    </source>
</reference>
<dbReference type="InterPro" id="IPR005801">
    <property type="entry name" value="ADC_synthase"/>
</dbReference>
<dbReference type="RefSeq" id="WP_377966909.1">
    <property type="nucleotide sequence ID" value="NZ_JBHZOL010000093.1"/>
</dbReference>
<comment type="similarity">
    <text evidence="2">Belongs to the isochorismate synthase family.</text>
</comment>
<keyword evidence="8" id="KW-1185">Reference proteome</keyword>
<dbReference type="EC" id="5.4.4.2" evidence="3"/>
<dbReference type="Proteomes" id="UP001600165">
    <property type="component" value="Unassembled WGS sequence"/>
</dbReference>
<evidence type="ECO:0000256" key="1">
    <source>
        <dbReference type="ARBA" id="ARBA00000799"/>
    </source>
</evidence>
<dbReference type="Gene3D" id="3.60.120.10">
    <property type="entry name" value="Anthranilate synthase"/>
    <property type="match status" value="1"/>
</dbReference>
<dbReference type="InterPro" id="IPR004561">
    <property type="entry name" value="IsoChor_synthase"/>
</dbReference>
<accession>A0ABW6IHX8</accession>
<gene>
    <name evidence="7" type="ORF">ACFVKH_16165</name>
</gene>
<feature type="domain" description="Chorismate-utilising enzyme C-terminal" evidence="6">
    <location>
        <begin position="220"/>
        <end position="472"/>
    </location>
</feature>
<evidence type="ECO:0000256" key="3">
    <source>
        <dbReference type="ARBA" id="ARBA00012824"/>
    </source>
</evidence>
<comment type="caution">
    <text evidence="7">The sequence shown here is derived from an EMBL/GenBank/DDBJ whole genome shotgun (WGS) entry which is preliminary data.</text>
</comment>
<evidence type="ECO:0000256" key="2">
    <source>
        <dbReference type="ARBA" id="ARBA00005297"/>
    </source>
</evidence>
<comment type="catalytic activity">
    <reaction evidence="1">
        <text>chorismate = isochorismate</text>
        <dbReference type="Rhea" id="RHEA:18985"/>
        <dbReference type="ChEBI" id="CHEBI:29748"/>
        <dbReference type="ChEBI" id="CHEBI:29780"/>
        <dbReference type="EC" id="5.4.4.2"/>
    </reaction>
</comment>
<protein>
    <recommendedName>
        <fullName evidence="3">isochorismate synthase</fullName>
        <ecNumber evidence="3">5.4.4.2</ecNumber>
    </recommendedName>
    <alternativeName>
        <fullName evidence="5">Isochorismate mutase</fullName>
    </alternativeName>
</protein>
<dbReference type="InterPro" id="IPR015890">
    <property type="entry name" value="Chorismate_C"/>
</dbReference>
<dbReference type="NCBIfam" id="TIGR00543">
    <property type="entry name" value="isochor_syn"/>
    <property type="match status" value="1"/>
</dbReference>
<evidence type="ECO:0000259" key="6">
    <source>
        <dbReference type="Pfam" id="PF00425"/>
    </source>
</evidence>
<dbReference type="PANTHER" id="PTHR42839">
    <property type="entry name" value="ISOCHORISMATE SYNTHASE ENTC"/>
    <property type="match status" value="1"/>
</dbReference>
<keyword evidence="4" id="KW-0413">Isomerase</keyword>
<sequence>MPVVPYRSDLFQHCEEIQDFLVDCQERAIRDRRIKIASFSLAVEPLDPIALLPWLAKVLAIHFYYEYPTQQRAVVAWGSAVEHQGAGAHRFQQVRQFIKSQLRDIVRHRSSQWQPLEPRFFCRFTFFEQSAGAFPAASVFLPRFQLTQQQARFSLGFNLPITPQGNLDAILLEIQSCLRRLETCRTLLSATPQPLVPTAAACSAIEQSLQPLGSKHYLTAFRNSVTQVLTQIQQQRMRKVVLAQTLDVQTPAKFWLPASLANLRQCYPDCYIFSTSNGQGQTFLGASPERLISITRQQLFTDALAGSAPRGQTARQDTAIAQRLRHSRKERYEHQVVVDFIAQRLRQLGLQPHHSSVPSLLKLSNIQHLHTPIQAQLSAEHHPLKILEVLHPTPAVAGFPSEVACRLIQQHESFERSLYAAPLGWVDANGDSEFIVGIRSALINQNQARLYAGAGIVAGSNPDKEVAEIQLKLQALLKALAVE</sequence>
<evidence type="ECO:0000313" key="7">
    <source>
        <dbReference type="EMBL" id="MFE4107824.1"/>
    </source>
</evidence>
<evidence type="ECO:0000313" key="8">
    <source>
        <dbReference type="Proteomes" id="UP001600165"/>
    </source>
</evidence>
<dbReference type="PANTHER" id="PTHR42839:SF2">
    <property type="entry name" value="ISOCHORISMATE SYNTHASE ENTC"/>
    <property type="match status" value="1"/>
</dbReference>
<name>A0ABW6IHX8_9CYAN</name>
<organism evidence="7 8">
    <name type="scientific">Almyronema epifaneia S1</name>
    <dbReference type="NCBI Taxonomy" id="2991925"/>
    <lineage>
        <taxon>Bacteria</taxon>
        <taxon>Bacillati</taxon>
        <taxon>Cyanobacteriota</taxon>
        <taxon>Cyanophyceae</taxon>
        <taxon>Nodosilineales</taxon>
        <taxon>Nodosilineaceae</taxon>
        <taxon>Almyronema</taxon>
        <taxon>Almyronema epifaneia</taxon>
    </lineage>
</organism>